<comment type="caution">
    <text evidence="1">The sequence shown here is derived from an EMBL/GenBank/DDBJ whole genome shotgun (WGS) entry which is preliminary data.</text>
</comment>
<dbReference type="Proteomes" id="UP000280395">
    <property type="component" value="Unassembled WGS sequence"/>
</dbReference>
<protein>
    <submittedName>
        <fullName evidence="1">Uncharacterized protein</fullName>
    </submittedName>
</protein>
<evidence type="ECO:0000313" key="2">
    <source>
        <dbReference type="Proteomes" id="UP000280395"/>
    </source>
</evidence>
<dbReference type="AlphaFoldDB" id="A0A3M5URY2"/>
<name>A0A3M5URY2_PSESX</name>
<reference evidence="1 2" key="1">
    <citation type="submission" date="2018-08" db="EMBL/GenBank/DDBJ databases">
        <title>Recombination of ecologically and evolutionarily significant loci maintains genetic cohesion in the Pseudomonas syringae species complex.</title>
        <authorList>
            <person name="Dillon M."/>
            <person name="Thakur S."/>
            <person name="Almeida R.N.D."/>
            <person name="Weir B.S."/>
            <person name="Guttman D.S."/>
        </authorList>
    </citation>
    <scope>NUCLEOTIDE SEQUENCE [LARGE SCALE GENOMIC DNA]</scope>
    <source>
        <strain evidence="1 2">ICMP 14479</strain>
    </source>
</reference>
<dbReference type="EMBL" id="RBUA01001168">
    <property type="protein sequence ID" value="RMU48313.1"/>
    <property type="molecule type" value="Genomic_DNA"/>
</dbReference>
<evidence type="ECO:0000313" key="1">
    <source>
        <dbReference type="EMBL" id="RMU48313.1"/>
    </source>
</evidence>
<proteinExistence type="predicted"/>
<sequence length="95" mass="10686">MTLHERHQVFPGLEALGAEEKQMLQKMRQPWPSPRRIVTAGCHAQRGRTALEPWLVTQHHIQAVGQREALSVSGVCGRHEGRPESCARRSVMLAD</sequence>
<organism evidence="1 2">
    <name type="scientific">Pseudomonas syringae pv. avii</name>
    <dbReference type="NCBI Taxonomy" id="663959"/>
    <lineage>
        <taxon>Bacteria</taxon>
        <taxon>Pseudomonadati</taxon>
        <taxon>Pseudomonadota</taxon>
        <taxon>Gammaproteobacteria</taxon>
        <taxon>Pseudomonadales</taxon>
        <taxon>Pseudomonadaceae</taxon>
        <taxon>Pseudomonas</taxon>
        <taxon>Pseudomonas syringae</taxon>
    </lineage>
</organism>
<accession>A0A3M5URY2</accession>
<gene>
    <name evidence="1" type="ORF">ALP29_200813</name>
</gene>